<accession>A0ABN0IZY4</accession>
<protein>
    <recommendedName>
        <fullName evidence="3">Hemolysin</fullName>
    </recommendedName>
</protein>
<evidence type="ECO:0000313" key="1">
    <source>
        <dbReference type="EMBL" id="EMN00212.1"/>
    </source>
</evidence>
<dbReference type="Proteomes" id="UP000012099">
    <property type="component" value="Unassembled WGS sequence"/>
</dbReference>
<sequence>MKMVQFFFKKKNTTGLIDLKILIIYWVFIFSNCLPDQYSSESNLLHSLLLFPEDYQKIKLLKDRSVKKSKVKRKYDRVTLTSAATGKKVQANSKKPNGWLKVNGLSDTEFTKFNLYQEGDPNCITGGLIQIEPSAYPNYYWNWWLGGVGNYAYYPKYNDGSNALEIWLLQEGCLKSGDRVIFRDYDTIYNKYYFLTNWQGGTWNEYIFLWKEHLTSTREIFFVDFSTELEE</sequence>
<dbReference type="RefSeq" id="WP_004430651.1">
    <property type="nucleotide sequence ID" value="NZ_AHMH02000100.1"/>
</dbReference>
<keyword evidence="2" id="KW-1185">Reference proteome</keyword>
<gene>
    <name evidence="1" type="ORF">LEP1GSC035_3202</name>
</gene>
<reference evidence="1 2" key="1">
    <citation type="submission" date="2013-01" db="EMBL/GenBank/DDBJ databases">
        <authorList>
            <person name="Harkins D.M."/>
            <person name="Durkin A.S."/>
            <person name="Brinkac L.M."/>
            <person name="Haft D.H."/>
            <person name="Selengut J.D."/>
            <person name="Sanka R."/>
            <person name="DePew J."/>
            <person name="Purushe J."/>
            <person name="Whelen A.C."/>
            <person name="Vinetz J.M."/>
            <person name="Sutton G.G."/>
            <person name="Nierman W.C."/>
            <person name="Fouts D.E."/>
        </authorList>
    </citation>
    <scope>NUCLEOTIDE SEQUENCE [LARGE SCALE GENOMIC DNA]</scope>
    <source>
        <strain evidence="1 2">2007001578</strain>
    </source>
</reference>
<proteinExistence type="predicted"/>
<comment type="caution">
    <text evidence="1">The sequence shown here is derived from an EMBL/GenBank/DDBJ whole genome shotgun (WGS) entry which is preliminary data.</text>
</comment>
<dbReference type="EMBL" id="AHMH02000100">
    <property type="protein sequence ID" value="EMN00212.1"/>
    <property type="molecule type" value="Genomic_DNA"/>
</dbReference>
<organism evidence="1 2">
    <name type="scientific">Leptospira noguchii str. 2007001578</name>
    <dbReference type="NCBI Taxonomy" id="1049974"/>
    <lineage>
        <taxon>Bacteria</taxon>
        <taxon>Pseudomonadati</taxon>
        <taxon>Spirochaetota</taxon>
        <taxon>Spirochaetia</taxon>
        <taxon>Leptospirales</taxon>
        <taxon>Leptospiraceae</taxon>
        <taxon>Leptospira</taxon>
    </lineage>
</organism>
<name>A0ABN0IZY4_9LEPT</name>
<evidence type="ECO:0008006" key="3">
    <source>
        <dbReference type="Google" id="ProtNLM"/>
    </source>
</evidence>
<evidence type="ECO:0000313" key="2">
    <source>
        <dbReference type="Proteomes" id="UP000012099"/>
    </source>
</evidence>